<dbReference type="FunFam" id="3.80.10.10:FF:000298">
    <property type="entry name" value="Putative LRR receptor-like serine/threonine-protein kinase"/>
    <property type="match status" value="1"/>
</dbReference>
<protein>
    <recommendedName>
        <fullName evidence="2">non-specific serine/threonine protein kinase</fullName>
        <ecNumber evidence="2">2.7.11.1</ecNumber>
    </recommendedName>
</protein>
<keyword evidence="5" id="KW-0808">Transferase</keyword>
<keyword evidence="9 17" id="KW-0547">Nucleotide-binding</keyword>
<dbReference type="Gene3D" id="1.10.510.10">
    <property type="entry name" value="Transferase(Phosphotransferase) domain 1"/>
    <property type="match status" value="1"/>
</dbReference>
<sequence>MNPMKAAHRKQLDLMVALCLVLNMVLVEIPQAQAQAQARRNATTDPFEARAINSMFERWGISANDQWNISGELCSGVAIDDGVPIQNFNPGIKCDCSYNNATTCRIIGLRVYALDVVSPLPDELWNLTFLTDVNLAQNYLTGPLPPSIGDLTRMQYLSFGINALSGELPKELGKLTELRNLAIGTNNFSGPLPSELGQLTNLREFYFDSSGVSGPIPSTFADLQNLEIVFASDNELTGLIPNFIGGWSKLTFLRLEGNSFEGPIPSTFANLTSLNDLRICDLSNGSSPLDFLREMTSLSTLAIGTNNFSGPLPSELGQLTNLREFYFDSSGVSGPIPSTFADLQNLEIVFASDNELTGLIPNFIGGWSKLTFLRLEGNSFEGPIPSTFANLTSLNDLRICDLSNGSSPLDFLREMKSLSTLILRNNNISGSLPLNFEDYRRLSLLDLSFNNFSGRIPDSLFNLTSLTHLFLGNNRLTGVLPAQKTSLLLNIDLSYNELSGNLPSWVNQQNIQLNLVANNFVLQGSNSSAMPSGLNCLQRNFSCNRGDPQYSSFAIKCGGPQMRSAAGIVHEADNETLGPATYYVTRERRWAVSNVGLPSGSTNPRYTTNFVAIFPNIRDPELFQSARISAGSLRYYGLGLENGNYNVSLQFGETEIQNPTSWRSLGRRIFNIYIQDNLVWKDFDIRKEAGGASFRAVVKEFKAQVTGNYLEIHLIWAGKGTCCVPAQGVYGPSISAISVIPDFIPTVSNNPPNDLTSRKNRTGLIVGIVVAVGAVSSLSLFTIYYLAQRRKRQKRYEDEEFLGMDARPYTFSYVELRAATDDFSLSNKLGEGGFGTVYKGTLADGRIVAVKQLSLDQALFGGNGNLCLDWPTRFDICLGVARDFGLAKLYDDKKTHISTRVAGTIGYLAPEYAMRGHLTEKADVFGFGVVALEIVSGRANSDSRLEEDRIYLLEWAWHLHESNRGMELVDTNLSAFNEDEVKRVIGVALLCSQTSPTQRPSMSRVVAMLCGDAEISTVTSRPVYLTDWNFSDVTTFTTNDALTAGAGYTNYNSSTSTGNTTDLYISPANAEKPMLDDGFE</sequence>
<evidence type="ECO:0000256" key="14">
    <source>
        <dbReference type="ARBA" id="ARBA00023180"/>
    </source>
</evidence>
<feature type="domain" description="Protein kinase" evidence="20">
    <location>
        <begin position="683"/>
        <end position="1015"/>
    </location>
</feature>
<keyword evidence="6 18" id="KW-0812">Transmembrane</keyword>
<keyword evidence="13" id="KW-0675">Receptor</keyword>
<evidence type="ECO:0000256" key="7">
    <source>
        <dbReference type="ARBA" id="ARBA00022729"/>
    </source>
</evidence>
<feature type="signal peptide" evidence="19">
    <location>
        <begin position="1"/>
        <end position="34"/>
    </location>
</feature>
<dbReference type="PANTHER" id="PTHR48006:SF62">
    <property type="entry name" value="LEUCINE-RICH REPEAT TRANSMEMBRANE PROTEIN KINASE"/>
    <property type="match status" value="1"/>
</dbReference>
<evidence type="ECO:0000256" key="8">
    <source>
        <dbReference type="ARBA" id="ARBA00022737"/>
    </source>
</evidence>
<evidence type="ECO:0000256" key="3">
    <source>
        <dbReference type="ARBA" id="ARBA00022553"/>
    </source>
</evidence>
<dbReference type="Pfam" id="PF11721">
    <property type="entry name" value="Malectin"/>
    <property type="match status" value="1"/>
</dbReference>
<dbReference type="InterPro" id="IPR011009">
    <property type="entry name" value="Kinase-like_dom_sf"/>
</dbReference>
<feature type="binding site" evidence="17">
    <location>
        <position position="851"/>
    </location>
    <ligand>
        <name>ATP</name>
        <dbReference type="ChEBI" id="CHEBI:30616"/>
    </ligand>
</feature>
<evidence type="ECO:0000313" key="21">
    <source>
        <dbReference type="EMBL" id="CAI9784046.1"/>
    </source>
</evidence>
<dbReference type="SUPFAM" id="SSF52047">
    <property type="entry name" value="RNI-like"/>
    <property type="match status" value="1"/>
</dbReference>
<evidence type="ECO:0000256" key="12">
    <source>
        <dbReference type="ARBA" id="ARBA00023136"/>
    </source>
</evidence>
<gene>
    <name evidence="21" type="ORF">FPE_LOCUS31476</name>
</gene>
<dbReference type="SUPFAM" id="SSF52058">
    <property type="entry name" value="L domain-like"/>
    <property type="match status" value="1"/>
</dbReference>
<dbReference type="FunFam" id="3.80.10.10:FF:000766">
    <property type="entry name" value="Os05g0263100 protein"/>
    <property type="match status" value="1"/>
</dbReference>
<keyword evidence="10 17" id="KW-0067">ATP-binding</keyword>
<dbReference type="InterPro" id="IPR051824">
    <property type="entry name" value="LRR_Rcpt-Like_S/T_Kinase"/>
</dbReference>
<dbReference type="Proteomes" id="UP000834106">
    <property type="component" value="Chromosome 20"/>
</dbReference>
<dbReference type="InterPro" id="IPR021720">
    <property type="entry name" value="Malectin_dom"/>
</dbReference>
<dbReference type="FunFam" id="2.60.120.430:FF:000002">
    <property type="entry name" value="Leucine-rich repeat receptor-like protein kinase"/>
    <property type="match status" value="1"/>
</dbReference>
<evidence type="ECO:0000256" key="10">
    <source>
        <dbReference type="ARBA" id="ARBA00022840"/>
    </source>
</evidence>
<proteinExistence type="predicted"/>
<feature type="chain" id="PRO_5042156285" description="non-specific serine/threonine protein kinase" evidence="19">
    <location>
        <begin position="35"/>
        <end position="1080"/>
    </location>
</feature>
<evidence type="ECO:0000256" key="16">
    <source>
        <dbReference type="ARBA" id="ARBA00048679"/>
    </source>
</evidence>
<evidence type="ECO:0000256" key="9">
    <source>
        <dbReference type="ARBA" id="ARBA00022741"/>
    </source>
</evidence>
<keyword evidence="3" id="KW-0597">Phosphoprotein</keyword>
<dbReference type="InterPro" id="IPR001245">
    <property type="entry name" value="Ser-Thr/Tyr_kinase_cat_dom"/>
</dbReference>
<dbReference type="Gene3D" id="3.30.200.20">
    <property type="entry name" value="Phosphorylase Kinase, domain 1"/>
    <property type="match status" value="1"/>
</dbReference>
<evidence type="ECO:0000256" key="15">
    <source>
        <dbReference type="ARBA" id="ARBA00047899"/>
    </source>
</evidence>
<evidence type="ECO:0000259" key="20">
    <source>
        <dbReference type="PROSITE" id="PS50011"/>
    </source>
</evidence>
<evidence type="ECO:0000256" key="17">
    <source>
        <dbReference type="PROSITE-ProRule" id="PRU10141"/>
    </source>
</evidence>
<keyword evidence="11 18" id="KW-1133">Transmembrane helix</keyword>
<dbReference type="Pfam" id="PF00560">
    <property type="entry name" value="LRR_1"/>
    <property type="match status" value="4"/>
</dbReference>
<dbReference type="FunFam" id="3.80.10.10:FF:000041">
    <property type="entry name" value="LRR receptor-like serine/threonine-protein kinase ERECTA"/>
    <property type="match status" value="1"/>
</dbReference>
<evidence type="ECO:0000256" key="5">
    <source>
        <dbReference type="ARBA" id="ARBA00022679"/>
    </source>
</evidence>
<evidence type="ECO:0000256" key="18">
    <source>
        <dbReference type="SAM" id="Phobius"/>
    </source>
</evidence>
<evidence type="ECO:0000256" key="6">
    <source>
        <dbReference type="ARBA" id="ARBA00022692"/>
    </source>
</evidence>
<dbReference type="Gene3D" id="3.80.10.10">
    <property type="entry name" value="Ribonuclease Inhibitor"/>
    <property type="match status" value="4"/>
</dbReference>
<dbReference type="InterPro" id="IPR032675">
    <property type="entry name" value="LRR_dom_sf"/>
</dbReference>
<dbReference type="InterPro" id="IPR000719">
    <property type="entry name" value="Prot_kinase_dom"/>
</dbReference>
<evidence type="ECO:0000256" key="19">
    <source>
        <dbReference type="SAM" id="SignalP"/>
    </source>
</evidence>
<feature type="transmembrane region" description="Helical" evidence="18">
    <location>
        <begin position="764"/>
        <end position="787"/>
    </location>
</feature>
<dbReference type="InterPro" id="IPR017441">
    <property type="entry name" value="Protein_kinase_ATP_BS"/>
</dbReference>
<dbReference type="Gene3D" id="2.60.120.430">
    <property type="entry name" value="Galactose-binding lectin"/>
    <property type="match status" value="1"/>
</dbReference>
<dbReference type="EC" id="2.7.11.1" evidence="2"/>
<dbReference type="AlphaFoldDB" id="A0AAD2EDI4"/>
<evidence type="ECO:0000256" key="11">
    <source>
        <dbReference type="ARBA" id="ARBA00022989"/>
    </source>
</evidence>
<evidence type="ECO:0000313" key="22">
    <source>
        <dbReference type="Proteomes" id="UP000834106"/>
    </source>
</evidence>
<evidence type="ECO:0000256" key="4">
    <source>
        <dbReference type="ARBA" id="ARBA00022614"/>
    </source>
</evidence>
<keyword evidence="14" id="KW-0325">Glycoprotein</keyword>
<dbReference type="SUPFAM" id="SSF56112">
    <property type="entry name" value="Protein kinase-like (PK-like)"/>
    <property type="match status" value="1"/>
</dbReference>
<organism evidence="21 22">
    <name type="scientific">Fraxinus pennsylvanica</name>
    <dbReference type="NCBI Taxonomy" id="56036"/>
    <lineage>
        <taxon>Eukaryota</taxon>
        <taxon>Viridiplantae</taxon>
        <taxon>Streptophyta</taxon>
        <taxon>Embryophyta</taxon>
        <taxon>Tracheophyta</taxon>
        <taxon>Spermatophyta</taxon>
        <taxon>Magnoliopsida</taxon>
        <taxon>eudicotyledons</taxon>
        <taxon>Gunneridae</taxon>
        <taxon>Pentapetalae</taxon>
        <taxon>asterids</taxon>
        <taxon>lamiids</taxon>
        <taxon>Lamiales</taxon>
        <taxon>Oleaceae</taxon>
        <taxon>Oleeae</taxon>
        <taxon>Fraxinus</taxon>
    </lineage>
</organism>
<keyword evidence="4" id="KW-0433">Leucine-rich repeat</keyword>
<name>A0AAD2EDI4_9LAMI</name>
<dbReference type="EMBL" id="OU503055">
    <property type="protein sequence ID" value="CAI9784046.1"/>
    <property type="molecule type" value="Genomic_DNA"/>
</dbReference>
<keyword evidence="12 18" id="KW-0472">Membrane</keyword>
<dbReference type="GO" id="GO:0004674">
    <property type="term" value="F:protein serine/threonine kinase activity"/>
    <property type="evidence" value="ECO:0007669"/>
    <property type="project" value="UniProtKB-EC"/>
</dbReference>
<evidence type="ECO:0000256" key="13">
    <source>
        <dbReference type="ARBA" id="ARBA00023170"/>
    </source>
</evidence>
<reference evidence="21" key="1">
    <citation type="submission" date="2023-05" db="EMBL/GenBank/DDBJ databases">
        <authorList>
            <person name="Huff M."/>
        </authorList>
    </citation>
    <scope>NUCLEOTIDE SEQUENCE</scope>
</reference>
<evidence type="ECO:0000256" key="2">
    <source>
        <dbReference type="ARBA" id="ARBA00012513"/>
    </source>
</evidence>
<keyword evidence="8" id="KW-0677">Repeat</keyword>
<dbReference type="PROSITE" id="PS50011">
    <property type="entry name" value="PROTEIN_KINASE_DOM"/>
    <property type="match status" value="1"/>
</dbReference>
<dbReference type="PROSITE" id="PS00107">
    <property type="entry name" value="PROTEIN_KINASE_ATP"/>
    <property type="match status" value="1"/>
</dbReference>
<accession>A0AAD2EDI4</accession>
<comment type="subcellular location">
    <subcellularLocation>
        <location evidence="1">Membrane</location>
        <topology evidence="1">Single-pass type I membrane protein</topology>
    </subcellularLocation>
</comment>
<comment type="catalytic activity">
    <reaction evidence="16">
        <text>L-seryl-[protein] + ATP = O-phospho-L-seryl-[protein] + ADP + H(+)</text>
        <dbReference type="Rhea" id="RHEA:17989"/>
        <dbReference type="Rhea" id="RHEA-COMP:9863"/>
        <dbReference type="Rhea" id="RHEA-COMP:11604"/>
        <dbReference type="ChEBI" id="CHEBI:15378"/>
        <dbReference type="ChEBI" id="CHEBI:29999"/>
        <dbReference type="ChEBI" id="CHEBI:30616"/>
        <dbReference type="ChEBI" id="CHEBI:83421"/>
        <dbReference type="ChEBI" id="CHEBI:456216"/>
        <dbReference type="EC" id="2.7.11.1"/>
    </reaction>
</comment>
<dbReference type="Pfam" id="PF07714">
    <property type="entry name" value="PK_Tyr_Ser-Thr"/>
    <property type="match status" value="1"/>
</dbReference>
<evidence type="ECO:0000256" key="1">
    <source>
        <dbReference type="ARBA" id="ARBA00004479"/>
    </source>
</evidence>
<keyword evidence="7 19" id="KW-0732">Signal</keyword>
<dbReference type="InterPro" id="IPR001611">
    <property type="entry name" value="Leu-rich_rpt"/>
</dbReference>
<keyword evidence="22" id="KW-1185">Reference proteome</keyword>
<dbReference type="PANTHER" id="PTHR48006">
    <property type="entry name" value="LEUCINE-RICH REPEAT-CONTAINING PROTEIN DDB_G0281931-RELATED"/>
    <property type="match status" value="1"/>
</dbReference>
<comment type="catalytic activity">
    <reaction evidence="15">
        <text>L-threonyl-[protein] + ATP = O-phospho-L-threonyl-[protein] + ADP + H(+)</text>
        <dbReference type="Rhea" id="RHEA:46608"/>
        <dbReference type="Rhea" id="RHEA-COMP:11060"/>
        <dbReference type="Rhea" id="RHEA-COMP:11605"/>
        <dbReference type="ChEBI" id="CHEBI:15378"/>
        <dbReference type="ChEBI" id="CHEBI:30013"/>
        <dbReference type="ChEBI" id="CHEBI:30616"/>
        <dbReference type="ChEBI" id="CHEBI:61977"/>
        <dbReference type="ChEBI" id="CHEBI:456216"/>
        <dbReference type="EC" id="2.7.11.1"/>
    </reaction>
</comment>
<dbReference type="GO" id="GO:0005524">
    <property type="term" value="F:ATP binding"/>
    <property type="evidence" value="ECO:0007669"/>
    <property type="project" value="UniProtKB-UniRule"/>
</dbReference>
<dbReference type="GO" id="GO:0005886">
    <property type="term" value="C:plasma membrane"/>
    <property type="evidence" value="ECO:0007669"/>
    <property type="project" value="TreeGrafter"/>
</dbReference>